<dbReference type="Pfam" id="PF22811">
    <property type="entry name" value="Zn_ribbon_NrdR"/>
    <property type="match status" value="1"/>
</dbReference>
<feature type="region of interest" description="Disordered" evidence="1">
    <location>
        <begin position="75"/>
        <end position="102"/>
    </location>
</feature>
<gene>
    <name evidence="3" type="ORF">LCGC14_1006990</name>
</gene>
<feature type="domain" description="Transcriptional repressor NrdR-like N-terminal" evidence="2">
    <location>
        <begin position="1"/>
        <end position="46"/>
    </location>
</feature>
<protein>
    <recommendedName>
        <fullName evidence="2">Transcriptional repressor NrdR-like N-terminal domain-containing protein</fullName>
    </recommendedName>
</protein>
<dbReference type="InterPro" id="IPR055173">
    <property type="entry name" value="NrdR-like_N"/>
</dbReference>
<organism evidence="3">
    <name type="scientific">marine sediment metagenome</name>
    <dbReference type="NCBI Taxonomy" id="412755"/>
    <lineage>
        <taxon>unclassified sequences</taxon>
        <taxon>metagenomes</taxon>
        <taxon>ecological metagenomes</taxon>
    </lineage>
</organism>
<evidence type="ECO:0000313" key="3">
    <source>
        <dbReference type="EMBL" id="KKN13380.1"/>
    </source>
</evidence>
<reference evidence="3" key="1">
    <citation type="journal article" date="2015" name="Nature">
        <title>Complex archaea that bridge the gap between prokaryotes and eukaryotes.</title>
        <authorList>
            <person name="Spang A."/>
            <person name="Saw J.H."/>
            <person name="Jorgensen S.L."/>
            <person name="Zaremba-Niedzwiedzka K."/>
            <person name="Martijn J."/>
            <person name="Lind A.E."/>
            <person name="van Eijk R."/>
            <person name="Schleper C."/>
            <person name="Guy L."/>
            <person name="Ettema T.J."/>
        </authorList>
    </citation>
    <scope>NUCLEOTIDE SEQUENCE</scope>
</reference>
<accession>A0A0F9N1I4</accession>
<name>A0A0F9N1I4_9ZZZZ</name>
<evidence type="ECO:0000259" key="2">
    <source>
        <dbReference type="Pfam" id="PF22811"/>
    </source>
</evidence>
<comment type="caution">
    <text evidence="3">The sequence shown here is derived from an EMBL/GenBank/DDBJ whole genome shotgun (WGS) entry which is preliminary data.</text>
</comment>
<feature type="compositionally biased region" description="Basic residues" evidence="1">
    <location>
        <begin position="83"/>
        <end position="96"/>
    </location>
</feature>
<proteinExistence type="predicted"/>
<dbReference type="AlphaFoldDB" id="A0A0F9N1I4"/>
<evidence type="ECO:0000256" key="1">
    <source>
        <dbReference type="SAM" id="MobiDB-lite"/>
    </source>
</evidence>
<dbReference type="EMBL" id="LAZR01003929">
    <property type="protein sequence ID" value="KKN13380.1"/>
    <property type="molecule type" value="Genomic_DNA"/>
</dbReference>
<sequence>MKCPKCDSDNAVVDSRYHKSKAGNQVRLRRRICLNNKCNHRFSTVEIERCVFDGYVKITRLIAELMDAFIRKNNKKADGKNTKTVRRTHTLRHHGKDGKYTQ</sequence>